<comment type="caution">
    <text evidence="3">The sequence shown here is derived from an EMBL/GenBank/DDBJ whole genome shotgun (WGS) entry which is preliminary data.</text>
</comment>
<dbReference type="Proteomes" id="UP000756346">
    <property type="component" value="Unassembled WGS sequence"/>
</dbReference>
<dbReference type="InterPro" id="IPR000073">
    <property type="entry name" value="AB_hydrolase_1"/>
</dbReference>
<dbReference type="PRINTS" id="PR00111">
    <property type="entry name" value="ABHYDROLASE"/>
</dbReference>
<accession>A0A9P9BTD5</accession>
<dbReference type="Gene3D" id="3.40.50.1820">
    <property type="entry name" value="alpha/beta hydrolase"/>
    <property type="match status" value="1"/>
</dbReference>
<dbReference type="InterPro" id="IPR029058">
    <property type="entry name" value="AB_hydrolase_fold"/>
</dbReference>
<feature type="domain" description="AB hydrolase-1" evidence="2">
    <location>
        <begin position="286"/>
        <end position="388"/>
    </location>
</feature>
<dbReference type="EMBL" id="JAGTJQ010000001">
    <property type="protein sequence ID" value="KAH7039866.1"/>
    <property type="molecule type" value="Genomic_DNA"/>
</dbReference>
<gene>
    <name evidence="3" type="ORF">B0I36DRAFT_259003</name>
</gene>
<comment type="similarity">
    <text evidence="1">Belongs to the AB hydrolase superfamily.</text>
</comment>
<proteinExistence type="inferred from homology"/>
<dbReference type="PANTHER" id="PTHR43039">
    <property type="entry name" value="ESTERASE-RELATED"/>
    <property type="match status" value="1"/>
</dbReference>
<evidence type="ECO:0000259" key="2">
    <source>
        <dbReference type="Pfam" id="PF00561"/>
    </source>
</evidence>
<protein>
    <submittedName>
        <fullName evidence="3">3-oxoadipate enol-lactonase</fullName>
    </submittedName>
</protein>
<dbReference type="OrthoDB" id="2851338at2759"/>
<organism evidence="3 4">
    <name type="scientific">Microdochium trichocladiopsis</name>
    <dbReference type="NCBI Taxonomy" id="1682393"/>
    <lineage>
        <taxon>Eukaryota</taxon>
        <taxon>Fungi</taxon>
        <taxon>Dikarya</taxon>
        <taxon>Ascomycota</taxon>
        <taxon>Pezizomycotina</taxon>
        <taxon>Sordariomycetes</taxon>
        <taxon>Xylariomycetidae</taxon>
        <taxon>Xylariales</taxon>
        <taxon>Microdochiaceae</taxon>
        <taxon>Microdochium</taxon>
    </lineage>
</organism>
<evidence type="ECO:0000313" key="3">
    <source>
        <dbReference type="EMBL" id="KAH7039866.1"/>
    </source>
</evidence>
<dbReference type="GeneID" id="70180640"/>
<reference evidence="3" key="1">
    <citation type="journal article" date="2021" name="Nat. Commun.">
        <title>Genetic determinants of endophytism in the Arabidopsis root mycobiome.</title>
        <authorList>
            <person name="Mesny F."/>
            <person name="Miyauchi S."/>
            <person name="Thiergart T."/>
            <person name="Pickel B."/>
            <person name="Atanasova L."/>
            <person name="Karlsson M."/>
            <person name="Huettel B."/>
            <person name="Barry K.W."/>
            <person name="Haridas S."/>
            <person name="Chen C."/>
            <person name="Bauer D."/>
            <person name="Andreopoulos W."/>
            <person name="Pangilinan J."/>
            <person name="LaButti K."/>
            <person name="Riley R."/>
            <person name="Lipzen A."/>
            <person name="Clum A."/>
            <person name="Drula E."/>
            <person name="Henrissat B."/>
            <person name="Kohler A."/>
            <person name="Grigoriev I.V."/>
            <person name="Martin F.M."/>
            <person name="Hacquard S."/>
        </authorList>
    </citation>
    <scope>NUCLEOTIDE SEQUENCE</scope>
    <source>
        <strain evidence="3">MPI-CAGE-CH-0230</strain>
    </source>
</reference>
<sequence>MVQPGQLFVTMEPQPGLPLQQFHEWYNNEHGPTRLSIPQIFVNGLRYQATDGQKPTFLAAYDVTDMSHLETESYLKLRANRSPREAQTIGQVDVVRYFWDLVDTDQSPLFLPIEKLTNDEAEGISLAVVHFTPNDEAQEKKFEEWYKAEYAPAMSKATGWLRSRLYKTSTLEGTKGPASFWAMVDFAKGTSLSTDTTLPPASTKSLSTIAQVKAQRTYSLFYVFGAGKRDLHHLSQLDKAQSTFVSADEQTRTTNDPEPVIESTVTTADGLVIPYRLEGNTDPKAPTIAFCNSLLTSLKMWDPFVAILKSKRPQYRILRYDTRGRNAIPSPPTPATLSLVSADLIFLLDCLRIDKLDTLIGVSMGGATTLRFALDYPDRLARYIACDFNAASSAANTEAWKGRIALAETPRVEESGKTGIQHLAGQTVERWFHPTTMTAKKDTVVPWMTEMVATNDIEGFRYGCQALWDYDMKSEIKGCKVPGLLVVGDGDGKGALVKAMDSFRGQIGPKEEGVELAIVPEAGHLPMCESPEGFWAAVEKFL</sequence>
<dbReference type="SUPFAM" id="SSF53474">
    <property type="entry name" value="alpha/beta-Hydrolases"/>
    <property type="match status" value="1"/>
</dbReference>
<name>A0A9P9BTD5_9PEZI</name>
<keyword evidence="4" id="KW-1185">Reference proteome</keyword>
<dbReference type="AlphaFoldDB" id="A0A9P9BTD5"/>
<evidence type="ECO:0000313" key="4">
    <source>
        <dbReference type="Proteomes" id="UP000756346"/>
    </source>
</evidence>
<dbReference type="RefSeq" id="XP_046017921.1">
    <property type="nucleotide sequence ID" value="XM_046151094.1"/>
</dbReference>
<dbReference type="Pfam" id="PF00561">
    <property type="entry name" value="Abhydrolase_1"/>
    <property type="match status" value="1"/>
</dbReference>
<evidence type="ECO:0000256" key="1">
    <source>
        <dbReference type="ARBA" id="ARBA00008645"/>
    </source>
</evidence>